<protein>
    <recommendedName>
        <fullName evidence="3">N-acetyltransferase domain-containing protein</fullName>
    </recommendedName>
</protein>
<keyword evidence="2" id="KW-1133">Transmembrane helix</keyword>
<dbReference type="PANTHER" id="PTHR13947">
    <property type="entry name" value="GNAT FAMILY N-ACETYLTRANSFERASE"/>
    <property type="match status" value="1"/>
</dbReference>
<dbReference type="EMBL" id="JAACJL010000044">
    <property type="protein sequence ID" value="KAF4614801.1"/>
    <property type="molecule type" value="Genomic_DNA"/>
</dbReference>
<gene>
    <name evidence="4" type="ORF">D9613_003493</name>
</gene>
<dbReference type="InterPro" id="IPR050769">
    <property type="entry name" value="NAT_camello-type"/>
</dbReference>
<dbReference type="GO" id="GO:0008080">
    <property type="term" value="F:N-acetyltransferase activity"/>
    <property type="evidence" value="ECO:0007669"/>
    <property type="project" value="InterPro"/>
</dbReference>
<organism evidence="4 5">
    <name type="scientific">Agrocybe pediades</name>
    <dbReference type="NCBI Taxonomy" id="84607"/>
    <lineage>
        <taxon>Eukaryota</taxon>
        <taxon>Fungi</taxon>
        <taxon>Dikarya</taxon>
        <taxon>Basidiomycota</taxon>
        <taxon>Agaricomycotina</taxon>
        <taxon>Agaricomycetes</taxon>
        <taxon>Agaricomycetidae</taxon>
        <taxon>Agaricales</taxon>
        <taxon>Agaricineae</taxon>
        <taxon>Strophariaceae</taxon>
        <taxon>Agrocybe</taxon>
    </lineage>
</organism>
<dbReference type="Pfam" id="PF00583">
    <property type="entry name" value="Acetyltransf_1"/>
    <property type="match status" value="1"/>
</dbReference>
<sequence>MSTLPLAISQCLSEGLAKISTSSQVAKIIIAGLKEQSSPSVPTIIDTKKIGRVIQGEVHIRPYKSSDFATVRDLFIDSNVGPDSFAALLARDQRTARISLFLYSLAVLGALLAFQPHRRTLGIALAFLGVLGSAVYLSIPYFVFKGHLKTALNGDMADIPKTFEVTETDDESELRGKNGFWVAECVGMNGEREVVGCVGMNANSPGATQIGSTTSELRRMVVSKDYRRRGIAQRLIKAVVEHAKERGVEQIYLTTSSYQDAAVKMYLKLGWAVKRHFNPTFLFEKVYIYELILDVNTCKL</sequence>
<name>A0A8H4VL45_9AGAR</name>
<keyword evidence="5" id="KW-1185">Reference proteome</keyword>
<reference evidence="4 5" key="1">
    <citation type="submission" date="2019-12" db="EMBL/GenBank/DDBJ databases">
        <authorList>
            <person name="Floudas D."/>
            <person name="Bentzer J."/>
            <person name="Ahren D."/>
            <person name="Johansson T."/>
            <person name="Persson P."/>
            <person name="Tunlid A."/>
        </authorList>
    </citation>
    <scope>NUCLEOTIDE SEQUENCE [LARGE SCALE GENOMIC DNA]</scope>
    <source>
        <strain evidence="4 5">CBS 102.39</strain>
    </source>
</reference>
<evidence type="ECO:0000313" key="5">
    <source>
        <dbReference type="Proteomes" id="UP000521872"/>
    </source>
</evidence>
<evidence type="ECO:0000256" key="2">
    <source>
        <dbReference type="SAM" id="Phobius"/>
    </source>
</evidence>
<keyword evidence="1" id="KW-0808">Transferase</keyword>
<keyword evidence="2" id="KW-0472">Membrane</keyword>
<dbReference type="PANTHER" id="PTHR13947:SF37">
    <property type="entry name" value="LD18367P"/>
    <property type="match status" value="1"/>
</dbReference>
<accession>A0A8H4VL45</accession>
<feature type="transmembrane region" description="Helical" evidence="2">
    <location>
        <begin position="98"/>
        <end position="115"/>
    </location>
</feature>
<dbReference type="Proteomes" id="UP000521872">
    <property type="component" value="Unassembled WGS sequence"/>
</dbReference>
<evidence type="ECO:0000313" key="4">
    <source>
        <dbReference type="EMBL" id="KAF4614801.1"/>
    </source>
</evidence>
<comment type="caution">
    <text evidence="4">The sequence shown here is derived from an EMBL/GenBank/DDBJ whole genome shotgun (WGS) entry which is preliminary data.</text>
</comment>
<dbReference type="InterPro" id="IPR000182">
    <property type="entry name" value="GNAT_dom"/>
</dbReference>
<dbReference type="Gene3D" id="3.40.630.30">
    <property type="match status" value="1"/>
</dbReference>
<proteinExistence type="predicted"/>
<evidence type="ECO:0000259" key="3">
    <source>
        <dbReference type="PROSITE" id="PS51186"/>
    </source>
</evidence>
<evidence type="ECO:0000256" key="1">
    <source>
        <dbReference type="ARBA" id="ARBA00022679"/>
    </source>
</evidence>
<dbReference type="SUPFAM" id="SSF55729">
    <property type="entry name" value="Acyl-CoA N-acyltransferases (Nat)"/>
    <property type="match status" value="1"/>
</dbReference>
<dbReference type="PROSITE" id="PS51186">
    <property type="entry name" value="GNAT"/>
    <property type="match status" value="1"/>
</dbReference>
<keyword evidence="2" id="KW-0812">Transmembrane</keyword>
<dbReference type="AlphaFoldDB" id="A0A8H4VL45"/>
<feature type="domain" description="N-acetyltransferase" evidence="3">
    <location>
        <begin position="146"/>
        <end position="294"/>
    </location>
</feature>
<dbReference type="InterPro" id="IPR016181">
    <property type="entry name" value="Acyl_CoA_acyltransferase"/>
</dbReference>
<feature type="transmembrane region" description="Helical" evidence="2">
    <location>
        <begin position="121"/>
        <end position="144"/>
    </location>
</feature>
<dbReference type="CDD" id="cd04301">
    <property type="entry name" value="NAT_SF"/>
    <property type="match status" value="1"/>
</dbReference>